<name>A0ACC3C6H2_PYRYE</name>
<reference evidence="1" key="1">
    <citation type="submission" date="2019-11" db="EMBL/GenBank/DDBJ databases">
        <title>Nori genome reveals adaptations in red seaweeds to the harsh intertidal environment.</title>
        <authorList>
            <person name="Wang D."/>
            <person name="Mao Y."/>
        </authorList>
    </citation>
    <scope>NUCLEOTIDE SEQUENCE</scope>
    <source>
        <tissue evidence="1">Gametophyte</tissue>
    </source>
</reference>
<evidence type="ECO:0000313" key="1">
    <source>
        <dbReference type="EMBL" id="KAK1865586.1"/>
    </source>
</evidence>
<accession>A0ACC3C6H2</accession>
<dbReference type="Proteomes" id="UP000798662">
    <property type="component" value="Chromosome 2"/>
</dbReference>
<proteinExistence type="predicted"/>
<protein>
    <submittedName>
        <fullName evidence="1">Uncharacterized protein</fullName>
    </submittedName>
</protein>
<comment type="caution">
    <text evidence="1">The sequence shown here is derived from an EMBL/GenBank/DDBJ whole genome shotgun (WGS) entry which is preliminary data.</text>
</comment>
<sequence length="250" mass="25859">MAFVSTFAGLALTPRAEVRRGARRPAVTMVDSMPPPARLYEAAFPAAGRFHAPVITVRSTGEDASSRVAVAAPEIALDTATAAEVLGNATLRVALSTEGGSGALFRGPATDAAASSVVDRCYPPARRYEMPVINLDASGEWLSVAVSRWLSTRPASSPAAVVDAAFPPTTRGLAPEIVFAPGTLGVSLAMTPATGGVPDEAAYEDFVSKGLHCAPRIDIRAPAGAWDEVGGYISVASEEVQLPMDKAARL</sequence>
<organism evidence="1 2">
    <name type="scientific">Pyropia yezoensis</name>
    <name type="common">Susabi-nori</name>
    <name type="synonym">Porphyra yezoensis</name>
    <dbReference type="NCBI Taxonomy" id="2788"/>
    <lineage>
        <taxon>Eukaryota</taxon>
        <taxon>Rhodophyta</taxon>
        <taxon>Bangiophyceae</taxon>
        <taxon>Bangiales</taxon>
        <taxon>Bangiaceae</taxon>
        <taxon>Pyropia</taxon>
    </lineage>
</organism>
<gene>
    <name evidence="1" type="ORF">I4F81_008115</name>
</gene>
<evidence type="ECO:0000313" key="2">
    <source>
        <dbReference type="Proteomes" id="UP000798662"/>
    </source>
</evidence>
<dbReference type="EMBL" id="CM020619">
    <property type="protein sequence ID" value="KAK1865586.1"/>
    <property type="molecule type" value="Genomic_DNA"/>
</dbReference>
<keyword evidence="2" id="KW-1185">Reference proteome</keyword>